<dbReference type="EMBL" id="KL198029">
    <property type="protein sequence ID" value="KDQ16069.1"/>
    <property type="molecule type" value="Genomic_DNA"/>
</dbReference>
<gene>
    <name evidence="2" type="ORF">BOTBODRAFT_186770</name>
</gene>
<proteinExistence type="predicted"/>
<feature type="compositionally biased region" description="Basic and acidic residues" evidence="1">
    <location>
        <begin position="577"/>
        <end position="589"/>
    </location>
</feature>
<feature type="region of interest" description="Disordered" evidence="1">
    <location>
        <begin position="1"/>
        <end position="33"/>
    </location>
</feature>
<dbReference type="InParanoid" id="A0A067MKI8"/>
<reference evidence="3" key="1">
    <citation type="journal article" date="2014" name="Proc. Natl. Acad. Sci. U.S.A.">
        <title>Extensive sampling of basidiomycete genomes demonstrates inadequacy of the white-rot/brown-rot paradigm for wood decay fungi.</title>
        <authorList>
            <person name="Riley R."/>
            <person name="Salamov A.A."/>
            <person name="Brown D.W."/>
            <person name="Nagy L.G."/>
            <person name="Floudas D."/>
            <person name="Held B.W."/>
            <person name="Levasseur A."/>
            <person name="Lombard V."/>
            <person name="Morin E."/>
            <person name="Otillar R."/>
            <person name="Lindquist E.A."/>
            <person name="Sun H."/>
            <person name="LaButti K.M."/>
            <person name="Schmutz J."/>
            <person name="Jabbour D."/>
            <person name="Luo H."/>
            <person name="Baker S.E."/>
            <person name="Pisabarro A.G."/>
            <person name="Walton J.D."/>
            <person name="Blanchette R.A."/>
            <person name="Henrissat B."/>
            <person name="Martin F."/>
            <person name="Cullen D."/>
            <person name="Hibbett D.S."/>
            <person name="Grigoriev I.V."/>
        </authorList>
    </citation>
    <scope>NUCLEOTIDE SEQUENCE [LARGE SCALE GENOMIC DNA]</scope>
    <source>
        <strain evidence="3">FD-172 SS1</strain>
    </source>
</reference>
<name>A0A067MKI8_BOTB1</name>
<dbReference type="OrthoDB" id="3257151at2759"/>
<feature type="region of interest" description="Disordered" evidence="1">
    <location>
        <begin position="654"/>
        <end position="757"/>
    </location>
</feature>
<dbReference type="AlphaFoldDB" id="A0A067MKI8"/>
<accession>A0A067MKI8</accession>
<keyword evidence="3" id="KW-1185">Reference proteome</keyword>
<organism evidence="2 3">
    <name type="scientific">Botryobasidium botryosum (strain FD-172 SS1)</name>
    <dbReference type="NCBI Taxonomy" id="930990"/>
    <lineage>
        <taxon>Eukaryota</taxon>
        <taxon>Fungi</taxon>
        <taxon>Dikarya</taxon>
        <taxon>Basidiomycota</taxon>
        <taxon>Agaricomycotina</taxon>
        <taxon>Agaricomycetes</taxon>
        <taxon>Cantharellales</taxon>
        <taxon>Botryobasidiaceae</taxon>
        <taxon>Botryobasidium</taxon>
    </lineage>
</organism>
<feature type="region of interest" description="Disordered" evidence="1">
    <location>
        <begin position="475"/>
        <end position="496"/>
    </location>
</feature>
<feature type="region of interest" description="Disordered" evidence="1">
    <location>
        <begin position="347"/>
        <end position="396"/>
    </location>
</feature>
<feature type="region of interest" description="Disordered" evidence="1">
    <location>
        <begin position="551"/>
        <end position="589"/>
    </location>
</feature>
<protein>
    <submittedName>
        <fullName evidence="2">Uncharacterized protein</fullName>
    </submittedName>
</protein>
<sequence>MISPPSFSNGAVYASYQEPRESERALSDTEYTAPDASILKPGRVHPSSDPLTHLPQIQLYSQPPITRRTHVPIQLPVLPIGLPAAAFSRSAAHTAHTLISGYSHRIQRTERGPLRKSASELNGKHGNEIRSREISAPELDTHNFSTCPCPQDSTSVAEQSAVLVSLPPIWAEQNVSERTEPGNTRLRPRANSFPTSVTPNGFAHTQFQGTSNTEHVREDALDPYLSGLSSSELDGEVDLMHILVAALSTPVDLPTQPRAYPHELPQEMDTQSPRETLGLTAADLMQRGPREQPFSGSDDMNDVLSPSLVAAIYAANPSTSFSPSELPQVEDARLQRSLSPSLELRYPTEHDLRTLPSAAERPQKEYDQKLSCEPRAASQPLDDTQQISTRRNRRSAPGTPLIHLLAPLAALLELEGDIELTPSSDPVPMVKPEVDVAIKFEPELEVEMPLLETTVSADADINLDLDLPTPGELIHPDAASPSPLAQAEVQSQPTNPPPILTKSLAPHHIRALARIKASYPGLRPSAKSRRAWALARGIDPASVHRWFHRHTPLKKEDTPGSVAGADADADVDASAGKGEDDGGRAKKERKRRLDILRRGDYELEEWEGEEVLTCVGSGVGGCGESEGGGLEENSSWAVEGGVEWGLQALEEFLDEHEADESSDSDSEYDDPRTPSPPPFSHTVFVRSGSGASTPTGYPSEASGLLSREGPVSDGRKRILSDVSRVLDTPTPIRRPLKRAKEDDPERPTTTKKSKKSALTLQERLDRFASPDPLSPERIVRQLFRAYVPYSHYPFVPPSHYESGTMTMAENLVIDSYPYTALLSDSEGVYIGREDELTWGCGMERLDESAMTSASYGLIGGEEDEGGVRIEGDWEAKGVVSLS</sequence>
<feature type="compositionally biased region" description="Acidic residues" evidence="1">
    <location>
        <begin position="654"/>
        <end position="668"/>
    </location>
</feature>
<feature type="compositionally biased region" description="Basic and acidic residues" evidence="1">
    <location>
        <begin position="361"/>
        <end position="372"/>
    </location>
</feature>
<dbReference type="HOGENOM" id="CLU_326511_0_0_1"/>
<evidence type="ECO:0000313" key="2">
    <source>
        <dbReference type="EMBL" id="KDQ16069.1"/>
    </source>
</evidence>
<feature type="compositionally biased region" description="Basic and acidic residues" evidence="1">
    <location>
        <begin position="18"/>
        <end position="27"/>
    </location>
</feature>
<evidence type="ECO:0000313" key="3">
    <source>
        <dbReference type="Proteomes" id="UP000027195"/>
    </source>
</evidence>
<evidence type="ECO:0000256" key="1">
    <source>
        <dbReference type="SAM" id="MobiDB-lite"/>
    </source>
</evidence>
<feature type="region of interest" description="Disordered" evidence="1">
    <location>
        <begin position="176"/>
        <end position="200"/>
    </location>
</feature>
<feature type="compositionally biased region" description="Basic and acidic residues" evidence="1">
    <location>
        <begin position="738"/>
        <end position="748"/>
    </location>
</feature>
<feature type="compositionally biased region" description="Low complexity" evidence="1">
    <location>
        <begin position="560"/>
        <end position="576"/>
    </location>
</feature>
<dbReference type="Proteomes" id="UP000027195">
    <property type="component" value="Unassembled WGS sequence"/>
</dbReference>